<comment type="subcellular location">
    <subcellularLocation>
        <location evidence="2">Cytoplasm</location>
    </subcellularLocation>
    <subcellularLocation>
        <location evidence="1">Nucleus</location>
    </subcellularLocation>
</comment>
<evidence type="ECO:0000313" key="13">
    <source>
        <dbReference type="EMBL" id="KAK3288443.1"/>
    </source>
</evidence>
<sequence length="464" mass="50588">MRATPREHIDCLKKALYDELGNDRNVLGELAVPFRQYERNGLSISLDFHARLPHDLLNFAFKLTKKNMRAVYESSEYGWCKEDKIEELRDKSARFLVGRTQDGTPVAFVNFRFTLQGEMQGTMEGNPTLFIYDIQLSAEVQRKGLGKHLMQILELVARKHNMEHIILPVVQGNAIASDFVLRKLRGYSPEREFNQDLTFDLLSKTLGAAKAVANSPASPLERTKGEKGCAPSPVSVMNFPSAVSTPEPASCNDSANPERHELREPYANVEGLDTKFANAVSFEGDSDVTRAGPVRPTDPVASVEGQEGAAAIGGIHGAQLQSCCRGAPEEASDGDIVPPVGSHEEEAGVAAVAPSSLSVCLEELRLVPEDDGIPERCIPFDGPSAWSVNSDGGISDDDDLEQVAEEDHPGALVGPLDDQAADLLGELVELFQERNGREPTEAEMAQWMETIKAATEQGELDFTS</sequence>
<accession>A0AAE0H1Z5</accession>
<evidence type="ECO:0000256" key="10">
    <source>
        <dbReference type="ARBA" id="ARBA00047821"/>
    </source>
</evidence>
<evidence type="ECO:0000313" key="14">
    <source>
        <dbReference type="Proteomes" id="UP001190700"/>
    </source>
</evidence>
<evidence type="ECO:0000256" key="4">
    <source>
        <dbReference type="ARBA" id="ARBA00012950"/>
    </source>
</evidence>
<dbReference type="Proteomes" id="UP001190700">
    <property type="component" value="Unassembled WGS sequence"/>
</dbReference>
<comment type="catalytic activity">
    <reaction evidence="10">
        <text>N-terminal L-seryl-[histone H2A] + acetyl-CoA = N-terminal N(alpha)-acetyl-L-seryl-[histone H2A] + CoA + H(+)</text>
        <dbReference type="Rhea" id="RHEA:50600"/>
        <dbReference type="Rhea" id="RHEA-COMP:12742"/>
        <dbReference type="Rhea" id="RHEA-COMP:12744"/>
        <dbReference type="ChEBI" id="CHEBI:15378"/>
        <dbReference type="ChEBI" id="CHEBI:57287"/>
        <dbReference type="ChEBI" id="CHEBI:57288"/>
        <dbReference type="ChEBI" id="CHEBI:64738"/>
        <dbReference type="ChEBI" id="CHEBI:83690"/>
        <dbReference type="EC" id="2.3.1.257"/>
    </reaction>
</comment>
<evidence type="ECO:0000256" key="7">
    <source>
        <dbReference type="ARBA" id="ARBA00022679"/>
    </source>
</evidence>
<name>A0AAE0H1Z5_9CHLO</name>
<keyword evidence="8" id="KW-0539">Nucleus</keyword>
<dbReference type="Gene3D" id="3.40.630.30">
    <property type="match status" value="1"/>
</dbReference>
<dbReference type="InterPro" id="IPR039949">
    <property type="entry name" value="NAA40"/>
</dbReference>
<dbReference type="EC" id="2.3.1.257" evidence="4"/>
<dbReference type="PANTHER" id="PTHR20531">
    <property type="entry name" value="N-ALPHA-ACETYLTRANSFERASE 40"/>
    <property type="match status" value="1"/>
</dbReference>
<evidence type="ECO:0000256" key="2">
    <source>
        <dbReference type="ARBA" id="ARBA00004496"/>
    </source>
</evidence>
<dbReference type="GO" id="GO:0005634">
    <property type="term" value="C:nucleus"/>
    <property type="evidence" value="ECO:0007669"/>
    <property type="project" value="UniProtKB-SubCell"/>
</dbReference>
<evidence type="ECO:0000256" key="3">
    <source>
        <dbReference type="ARBA" id="ARBA00008870"/>
    </source>
</evidence>
<dbReference type="GO" id="GO:0043998">
    <property type="term" value="F:histone H2A acetyltransferase activity"/>
    <property type="evidence" value="ECO:0007669"/>
    <property type="project" value="InterPro"/>
</dbReference>
<dbReference type="AlphaFoldDB" id="A0AAE0H1Z5"/>
<comment type="caution">
    <text evidence="13">The sequence shown here is derived from an EMBL/GenBank/DDBJ whole genome shotgun (WGS) entry which is preliminary data.</text>
</comment>
<dbReference type="InterPro" id="IPR016181">
    <property type="entry name" value="Acyl_CoA_acyltransferase"/>
</dbReference>
<dbReference type="InterPro" id="IPR000182">
    <property type="entry name" value="GNAT_dom"/>
</dbReference>
<keyword evidence="7" id="KW-0808">Transferase</keyword>
<proteinExistence type="inferred from homology"/>
<keyword evidence="14" id="KW-1185">Reference proteome</keyword>
<evidence type="ECO:0000256" key="1">
    <source>
        <dbReference type="ARBA" id="ARBA00004123"/>
    </source>
</evidence>
<dbReference type="GO" id="GO:1990189">
    <property type="term" value="F:protein N-terminal-serine acetyltransferase activity"/>
    <property type="evidence" value="ECO:0007669"/>
    <property type="project" value="UniProtKB-EC"/>
</dbReference>
<evidence type="ECO:0000256" key="5">
    <source>
        <dbReference type="ARBA" id="ARBA00015043"/>
    </source>
</evidence>
<dbReference type="Pfam" id="PF00583">
    <property type="entry name" value="Acetyltransf_1"/>
    <property type="match status" value="1"/>
</dbReference>
<reference evidence="13 14" key="1">
    <citation type="journal article" date="2015" name="Genome Biol. Evol.">
        <title>Comparative Genomics of a Bacterivorous Green Alga Reveals Evolutionary Causalities and Consequences of Phago-Mixotrophic Mode of Nutrition.</title>
        <authorList>
            <person name="Burns J.A."/>
            <person name="Paasch A."/>
            <person name="Narechania A."/>
            <person name="Kim E."/>
        </authorList>
    </citation>
    <scope>NUCLEOTIDE SEQUENCE [LARGE SCALE GENOMIC DNA]</scope>
    <source>
        <strain evidence="13 14">PLY_AMNH</strain>
    </source>
</reference>
<dbReference type="CDD" id="cd04301">
    <property type="entry name" value="NAT_SF"/>
    <property type="match status" value="1"/>
</dbReference>
<keyword evidence="6" id="KW-0963">Cytoplasm</keyword>
<evidence type="ECO:0000256" key="6">
    <source>
        <dbReference type="ARBA" id="ARBA00022490"/>
    </source>
</evidence>
<keyword evidence="9" id="KW-0012">Acyltransferase</keyword>
<organism evidence="13 14">
    <name type="scientific">Cymbomonas tetramitiformis</name>
    <dbReference type="NCBI Taxonomy" id="36881"/>
    <lineage>
        <taxon>Eukaryota</taxon>
        <taxon>Viridiplantae</taxon>
        <taxon>Chlorophyta</taxon>
        <taxon>Pyramimonadophyceae</taxon>
        <taxon>Pyramimonadales</taxon>
        <taxon>Pyramimonadaceae</taxon>
        <taxon>Cymbomonas</taxon>
    </lineage>
</organism>
<feature type="domain" description="N-acetyltransferase" evidence="12">
    <location>
        <begin position="58"/>
        <end position="207"/>
    </location>
</feature>
<comment type="catalytic activity">
    <reaction evidence="11">
        <text>N-terminal L-seryl-[histone H4] + acetyl-CoA = N-terminal N(alpha)-acetyl-L-seryl-[histone H4] + CoA + H(+)</text>
        <dbReference type="Rhea" id="RHEA:50596"/>
        <dbReference type="Rhea" id="RHEA-COMP:12740"/>
        <dbReference type="Rhea" id="RHEA-COMP:12743"/>
        <dbReference type="ChEBI" id="CHEBI:15378"/>
        <dbReference type="ChEBI" id="CHEBI:57287"/>
        <dbReference type="ChEBI" id="CHEBI:57288"/>
        <dbReference type="ChEBI" id="CHEBI:64738"/>
        <dbReference type="ChEBI" id="CHEBI:83690"/>
        <dbReference type="EC" id="2.3.1.257"/>
    </reaction>
</comment>
<evidence type="ECO:0000256" key="8">
    <source>
        <dbReference type="ARBA" id="ARBA00023242"/>
    </source>
</evidence>
<dbReference type="GO" id="GO:0010485">
    <property type="term" value="F:histone H4 acetyltransferase activity"/>
    <property type="evidence" value="ECO:0007669"/>
    <property type="project" value="InterPro"/>
</dbReference>
<evidence type="ECO:0000256" key="11">
    <source>
        <dbReference type="ARBA" id="ARBA00049524"/>
    </source>
</evidence>
<dbReference type="PROSITE" id="PS51186">
    <property type="entry name" value="GNAT"/>
    <property type="match status" value="1"/>
</dbReference>
<evidence type="ECO:0000256" key="9">
    <source>
        <dbReference type="ARBA" id="ARBA00023315"/>
    </source>
</evidence>
<evidence type="ECO:0000259" key="12">
    <source>
        <dbReference type="PROSITE" id="PS51186"/>
    </source>
</evidence>
<gene>
    <name evidence="13" type="ORF">CYMTET_4079</name>
</gene>
<dbReference type="GO" id="GO:0005737">
    <property type="term" value="C:cytoplasm"/>
    <property type="evidence" value="ECO:0007669"/>
    <property type="project" value="UniProtKB-SubCell"/>
</dbReference>
<protein>
    <recommendedName>
        <fullName evidence="5">N-alpha-acetyltransferase 40</fullName>
        <ecNumber evidence="4">2.3.1.257</ecNumber>
    </recommendedName>
</protein>
<dbReference type="SUPFAM" id="SSF55729">
    <property type="entry name" value="Acyl-CoA N-acyltransferases (Nat)"/>
    <property type="match status" value="1"/>
</dbReference>
<dbReference type="PANTHER" id="PTHR20531:SF1">
    <property type="entry name" value="N-ALPHA-ACETYLTRANSFERASE 40"/>
    <property type="match status" value="1"/>
</dbReference>
<dbReference type="EMBL" id="LGRX02000480">
    <property type="protein sequence ID" value="KAK3288443.1"/>
    <property type="molecule type" value="Genomic_DNA"/>
</dbReference>
<comment type="similarity">
    <text evidence="3">Belongs to the acetyltransferase family. NAA40 subfamily.</text>
</comment>